<dbReference type="eggNOG" id="COG3023">
    <property type="taxonomic scope" value="Bacteria"/>
</dbReference>
<proteinExistence type="predicted"/>
<dbReference type="GO" id="GO:0009254">
    <property type="term" value="P:peptidoglycan turnover"/>
    <property type="evidence" value="ECO:0007669"/>
    <property type="project" value="TreeGrafter"/>
</dbReference>
<dbReference type="InterPro" id="IPR036505">
    <property type="entry name" value="Amidase/PGRP_sf"/>
</dbReference>
<dbReference type="CDD" id="cd06583">
    <property type="entry name" value="PGRP"/>
    <property type="match status" value="1"/>
</dbReference>
<dbReference type="SMART" id="SM00644">
    <property type="entry name" value="Ami_2"/>
    <property type="match status" value="1"/>
</dbReference>
<dbReference type="PANTHER" id="PTHR30417:SF1">
    <property type="entry name" value="N-ACETYLMURAMOYL-L-ALANINE AMIDASE AMID"/>
    <property type="match status" value="1"/>
</dbReference>
<dbReference type="EC" id="3.5.1.28" evidence="2"/>
<evidence type="ECO:0000256" key="4">
    <source>
        <dbReference type="ARBA" id="ARBA00023316"/>
    </source>
</evidence>
<feature type="region of interest" description="Disordered" evidence="5">
    <location>
        <begin position="214"/>
        <end position="233"/>
    </location>
</feature>
<dbReference type="InterPro" id="IPR051206">
    <property type="entry name" value="NAMLAA_amidase_2"/>
</dbReference>
<evidence type="ECO:0000256" key="1">
    <source>
        <dbReference type="ARBA" id="ARBA00001561"/>
    </source>
</evidence>
<evidence type="ECO:0000313" key="7">
    <source>
        <dbReference type="EMBL" id="KEI69951.1"/>
    </source>
</evidence>
<sequence>MTLNVNRIKTANWDDWLIPVDYLVIHYTAVDLQDTLDIFMNPESCVSSHLVIDTDGAIYELVDCLSGQACRGWHAGVSHWEGVQGLNDCSIGIELVNYNGNVFPFTDAQYQSLHQVVARFKEHYPNLRDPQRVIGHEHISGFRGKADPGVLFDWPRFYRENYPELTAPLRQAVCPAVLQESLMLLKESEPESPEAKSQFWRSVSLLTETTVRLIQEASEPSAGKEPSADKESK</sequence>
<protein>
    <recommendedName>
        <fullName evidence="2">N-acetylmuramoyl-L-alanine amidase</fullName>
        <ecNumber evidence="2">3.5.1.28</ecNumber>
    </recommendedName>
</protein>
<evidence type="ECO:0000256" key="2">
    <source>
        <dbReference type="ARBA" id="ARBA00011901"/>
    </source>
</evidence>
<dbReference type="SUPFAM" id="SSF55846">
    <property type="entry name" value="N-acetylmuramoyl-L-alanine amidase-like"/>
    <property type="match status" value="1"/>
</dbReference>
<dbReference type="InterPro" id="IPR002502">
    <property type="entry name" value="Amidase_domain"/>
</dbReference>
<comment type="caution">
    <text evidence="7">The sequence shown here is derived from an EMBL/GenBank/DDBJ whole genome shotgun (WGS) entry which is preliminary data.</text>
</comment>
<dbReference type="STRING" id="305900.GV64_03605"/>
<gene>
    <name evidence="7" type="ORF">GV64_03605</name>
</gene>
<keyword evidence="3" id="KW-0378">Hydrolase</keyword>
<reference evidence="7 8" key="1">
    <citation type="submission" date="2014-06" db="EMBL/GenBank/DDBJ databases">
        <title>Whole Genome Sequences of Three Symbiotic Endozoicomonas Bacteria.</title>
        <authorList>
            <person name="Neave M.J."/>
            <person name="Apprill A."/>
            <person name="Voolstra C.R."/>
        </authorList>
    </citation>
    <scope>NUCLEOTIDE SEQUENCE [LARGE SCALE GENOMIC DNA]</scope>
    <source>
        <strain evidence="7 8">DSM 22380</strain>
    </source>
</reference>
<dbReference type="GO" id="GO:0008745">
    <property type="term" value="F:N-acetylmuramoyl-L-alanine amidase activity"/>
    <property type="evidence" value="ECO:0007669"/>
    <property type="project" value="UniProtKB-EC"/>
</dbReference>
<organism evidence="7 8">
    <name type="scientific">Endozoicomonas elysicola</name>
    <dbReference type="NCBI Taxonomy" id="305900"/>
    <lineage>
        <taxon>Bacteria</taxon>
        <taxon>Pseudomonadati</taxon>
        <taxon>Pseudomonadota</taxon>
        <taxon>Gammaproteobacteria</taxon>
        <taxon>Oceanospirillales</taxon>
        <taxon>Endozoicomonadaceae</taxon>
        <taxon>Endozoicomonas</taxon>
    </lineage>
</organism>
<dbReference type="Pfam" id="PF01510">
    <property type="entry name" value="Amidase_2"/>
    <property type="match status" value="1"/>
</dbReference>
<dbReference type="Gene3D" id="3.40.80.10">
    <property type="entry name" value="Peptidoglycan recognition protein-like"/>
    <property type="match status" value="1"/>
</dbReference>
<evidence type="ECO:0000256" key="5">
    <source>
        <dbReference type="SAM" id="MobiDB-lite"/>
    </source>
</evidence>
<keyword evidence="8" id="KW-1185">Reference proteome</keyword>
<accession>A0A081K725</accession>
<evidence type="ECO:0000313" key="8">
    <source>
        <dbReference type="Proteomes" id="UP000027997"/>
    </source>
</evidence>
<evidence type="ECO:0000256" key="3">
    <source>
        <dbReference type="ARBA" id="ARBA00022801"/>
    </source>
</evidence>
<dbReference type="RefSeq" id="WP_020584556.1">
    <property type="nucleotide sequence ID" value="NZ_JOJP01000001.1"/>
</dbReference>
<comment type="catalytic activity">
    <reaction evidence="1">
        <text>Hydrolyzes the link between N-acetylmuramoyl residues and L-amino acid residues in certain cell-wall glycopeptides.</text>
        <dbReference type="EC" id="3.5.1.28"/>
    </reaction>
</comment>
<dbReference type="Proteomes" id="UP000027997">
    <property type="component" value="Unassembled WGS sequence"/>
</dbReference>
<feature type="domain" description="N-acetylmuramoyl-L-alanine amidase" evidence="6">
    <location>
        <begin position="6"/>
        <end position="149"/>
    </location>
</feature>
<dbReference type="GO" id="GO:0071555">
    <property type="term" value="P:cell wall organization"/>
    <property type="evidence" value="ECO:0007669"/>
    <property type="project" value="UniProtKB-KW"/>
</dbReference>
<dbReference type="PANTHER" id="PTHR30417">
    <property type="entry name" value="N-ACETYLMURAMOYL-L-ALANINE AMIDASE AMID"/>
    <property type="match status" value="1"/>
</dbReference>
<keyword evidence="4" id="KW-0961">Cell wall biogenesis/degradation</keyword>
<evidence type="ECO:0000259" key="6">
    <source>
        <dbReference type="SMART" id="SM00644"/>
    </source>
</evidence>
<dbReference type="AlphaFoldDB" id="A0A081K725"/>
<dbReference type="GO" id="GO:0009253">
    <property type="term" value="P:peptidoglycan catabolic process"/>
    <property type="evidence" value="ECO:0007669"/>
    <property type="project" value="InterPro"/>
</dbReference>
<name>A0A081K725_9GAMM</name>
<dbReference type="EMBL" id="JOJP01000001">
    <property type="protein sequence ID" value="KEI69951.1"/>
    <property type="molecule type" value="Genomic_DNA"/>
</dbReference>